<evidence type="ECO:0000313" key="3">
    <source>
        <dbReference type="EMBL" id="SCN25853.1"/>
    </source>
</evidence>
<dbReference type="Proteomes" id="UP000220214">
    <property type="component" value="Chromosome 10"/>
</dbReference>
<name>A0A1D3Q049_PLABE</name>
<keyword evidence="2" id="KW-1133">Transmembrane helix</keyword>
<proteinExistence type="predicted"/>
<feature type="region of interest" description="Disordered" evidence="1">
    <location>
        <begin position="1579"/>
        <end position="1606"/>
    </location>
</feature>
<feature type="region of interest" description="Disordered" evidence="1">
    <location>
        <begin position="2858"/>
        <end position="2877"/>
    </location>
</feature>
<organism evidence="3 4">
    <name type="scientific">Plasmodium berghei</name>
    <dbReference type="NCBI Taxonomy" id="5821"/>
    <lineage>
        <taxon>Eukaryota</taxon>
        <taxon>Sar</taxon>
        <taxon>Alveolata</taxon>
        <taxon>Apicomplexa</taxon>
        <taxon>Aconoidasida</taxon>
        <taxon>Haemosporida</taxon>
        <taxon>Plasmodiidae</taxon>
        <taxon>Plasmodium</taxon>
        <taxon>Plasmodium (Vinckeia)</taxon>
    </lineage>
</organism>
<keyword evidence="2" id="KW-0472">Membrane</keyword>
<dbReference type="EMBL" id="LT614636">
    <property type="protein sequence ID" value="SCN25853.1"/>
    <property type="molecule type" value="Genomic_DNA"/>
</dbReference>
<feature type="region of interest" description="Disordered" evidence="1">
    <location>
        <begin position="3710"/>
        <end position="3736"/>
    </location>
</feature>
<protein>
    <submittedName>
        <fullName evidence="3">Uncharacterized protein</fullName>
    </submittedName>
</protein>
<dbReference type="VEuPathDB" id="PlasmoDB:PBANKA_1002300"/>
<sequence>MNKNIHSKICELNQNTSQDELNIALNNLKERNKNNKNGAILNDNKNKFQEKQSEHENDIHRTLKINNELDGNLKIIENLEQKYFYLQNEKDKRKKKKQFYKLGNSILNNLDPNNKLVFLDTCENKKENKENPGSFYFSNDSYETYSSNNNSSQKNYTFENRNDEDYNSFKNSTKYIQSILNRNPDVKLENFNTRYNPFVKNEQKNVIYYMKNEESNFISNKDNISSENDDIDNDNYNKFLISSFTKSAKENVKTEKKIQNIKEKLHEINYKPQNLYNKIEEGYVQKLRNNGNYFNPEIDNYYNTDNNKSLFPNKSNENNCMFEQNIKDFPYQCYSGDISLNQKIPLGKENYNDQYVISNYIKQTKNEIEVITTDENRNNASLVNLQKLKNNNFTKNNHAIYTKPITYKNNKLYNSYNYINKNLEYTQNDVNNINTPNIHKLVRENIPPKSQDGQFINETSNFGSRIINGNASTSLCDENLENNNANNINNALNSNTDLKFHSKIDISNLHVKNCANNMNRGNENANNINKIIINYRNKEEAKENAKNIKKETYINDINPSSVGNIINPIDSSMKWNNNSKMANNMSSMNNINKEKYWIKKTYLDNTDICNADTMSVPNNMNKLYDLKNEKPKKKNNDLNIKNKEIVINSGKYQENSTENNNRQIMKNDIKLTKIFFIDSENQIINSDTNKLGKDIIYHNNRQVNELYNKKLSYFDELENMGSGKNDSYANWNRNMKLKFDEIHSNDYPIFHDQNSRKNWEQSFNKHSNHLKEVNNQGKDLISNNSINTTSANFKLSRQENSINYEHVKDYKRKYYNINYNEFKHNQLLDINDTANLNLSNQYINKNFMTTHIINDDENLLGSTKISSFDGIIKLEDEKNTEYLTGEYCYINSKREENKLYNNENINCFKKYKDINTNINNEKYNANGKYNKSNFFSSVNISDKANAKNITENGKYKSYQKDYNLKTFKNKSVNPQGLLQIKNNTAEIQNNDYNFRHPSFYFNEIKHIDQEKKKSKYENSSNPNKIYINDFLVQNDNETIEYDFNANNKIKNEIFISNHDPIIRTNTDTEKNDNVNNYIIEGKYNIKNVIKESRSITMCYVIQNILQYSNKIFNDLYVNSDLLKKKKRNELNLYLIKLRENNYEQFFFNLNKYFEAFLAFLNSNYIYKCNSSILYNICIVVKNLFFLLNFGVYIFHIIKVCAYCIVKLILMNPIPIIDKTWFFLLNLYRYIFQKLYEHFKIYFNNNENHPMDKESLEILISFINTFNEIIIEYGKIRVISRNKKKEELIAFPLYEALKPFFFLNTTYYGNSPKMNEKNEVNFLTKILTSSSGSSYCNSRSDSSNSNNYESYYSNKYSQRNSMEKSYEKIEDFINISNKYYQTVKRKQKHENINKFYNENFDLLDYKSQCSEKSRRENTFEYINNTSNEIFHEILDKQNKEHIIHSKNYILDAKNHIKKNNDDELSIYMRNNLLCSMQTLIKMFSHIYINNWDKILYYYDENTNERIPIFLNIIINNHNQKLRTNSILCLKYLFDCKQLKYWFLLKTNIYNSDTNDFNNRQSALKYEESAISVSNMAMDQSKDNNSHSSFNNSNDHNKIEKSIDPTNRGKYYQQPLNDTYAHEQGYTLMVMANDDMPLRKYTCAENETQIKYNYADTQMRNIICPEILSSLKNIVNDNNSDTSGCIIDKNVDNGNEKDTYTSGKIIEEINSNNQESLEKQNEKNKIHKKGSTYTNVNKGNKNLNYSIQTHGGTDYKTGNINYKKLMIEDNIIKILSHLIKLINKTYLLNNEDYFYTPIDRLNIYRFFLRVSQSMLLKKYKNLLMKIFKTSFFYLLKYLIYFNNGDMLPFCGKKVVQNKNNLKNKKQHILHNNSDNDLTFLNNDQSIDKGEIKKKKKKNHSLSNNFLYIIDEHNSQNIRKTQPFIQNTSDISTQVVENDYIGEEHMFKTLNNNSECFKQMERYEEDNIYIIKDVEKSYSYHEKELKNNLKCFSYNSEYNDNSYGKTTINKIKHKDIEIYTKQFLQEDIKNETYFKYKREKVNNKFKDKESMKNTIVEKIKTKHLDIDKHKIGKLDAYKGNNLDIIENKENTETHNGNIQRFRSFYDRVQSAKDFNDDEMIFNLKDHKSDESKCEMKREHIEEDIISIYSDKKTEKRRNNKSNEFFQVFQNEEMEQNTQMNKNENEISYLYKNINKINRNLLCKKTYELLIRVLYCNEYSKNSKYICTITVIINIFSVLLSEYNDDIYNFLCTNIYRKNINKNLNNRNIFCENSTQNYLYNISFVQLIYFMLIFLYKIFYQTCDEVKNNLITNIGKPSTYNINDTFNNVVKWNRPNENDYNNKNCGAINNQFSTNVKYETGRKNDVLNKDYNTNCDNKTIYNNIESYNDMENFSNKNNYLNDKKTSINNSYTERFNKYITSYTQREFNKNKNVNIFDKYNLIPYDMQIFKNMFVVFQKTLKYYLFCYMHCWNDVKTLLEYFLQSENINIKIISIKIVIDIFTFINAYYEDKTIDNNNNNDESELSVLKSKAKDNTKNSPIFTNEDASEQTNIGGSSHEKKKAKKKKKKNDNLNDAAQPDEERKNYSDTINLFECSKSDLYNFTNVKNGNQQIYKNSSDKKNSIHCDKREQDEKMNKQRENNSNHISNSKCQENYKNYQKNKFMKLVERDMIYLFRKYILMHIHSINKIDNDTINKRNKIKHVFFNTIICISQLSYEGFKVLKIEDIQKLTNLISSCVNNIKCNIITTLSKYIIKYIFTFNKKFIQMYEKKINLLHINSANVYYNNGGSSHEKKKAKKKKKKNDNLNDAAQPDEERKNYSDTINLFECSKSDLYNFTNVKNGNQQIYKNSSDKKNSIHCDKREQDEKMNKQRENNSNHISNSKCQENYKNYQKNKFMKLVERDMIYLFRKYILMHIHSINKIDNDTINKRNKIKHVFFNTIICISQLSYEGFKVLKIEDIQKLTNLISSCVNNIKCNIITTLSKYIIKYIFTFNKKFIQMYEKKINLLHINSANVYYNNILSTQNNFHITKNNFNIDILLNENSISPSGSNIQTNESLQNEASGNNNYMNMLKTYQISDFKNRSFLNSSQNKQEKYYEIEQDIHESGLASPFFVSPGSNEFFQKNNSSNHTSTLNNTFSDKSEQCLKNMNKSSRNYSFDNFFCKNRQIEVDSCRNDNNGTTIYNSIIHNRKPEIENMNNKEQHFTYFNAYNETKKETNDKDSFKNMNTNKFIKFDNHQTISQKESDNNNDYFKNDKLKKMETNTKKYINKINIQNSNDILMCKKEHTENLDNISHQYTDDRKNNDNIENENYYNNIKLENHQINVKEDNSILNNSVYMLRKQKNEKKLFELYYIYIYIIIHIIKFYNESFVDLKYYIYNCICEIASSYIPFYFTQNNIKSFSYYSNHNSEENKDINEFISFINNINVSTNINDLKLYNFNNKKKEKKLKTKKILKKMYNSDNVNDHHTQASKLEFIQSQKSATKTYEENEYSEIPGSSISTFIGTEKLSSNESGNERIYNLSNSKDEKIENNSCIEQKTNSRSICTGTKLKNIQNPRESIHDDFSTSIYLISYIEYVYILLLIIRGNRKVEKDRAICCIIRYLGFICKNMNFFLFNSINLVSPTFLNKYFVYLNNLIEKNNFFDYSNFDSQEEEISQIGGKKKKKINKNVAKNNREIRIPENIHNEKLDSQSCKNCMKKYIDTQNEFNHGWENEDIKKNTHDKDESNGQDVEKIDNMDKKESVRNSKDKLYHLFLNIYVKYEYDFNHWFISSNKNINKERTIEINSKKGDYIKNLNYLLNNNEQSKRNSKNKTRNTEDIIRINPQLDIPSKEWIECYSYKKIKNISPNSIVIEIKDIFNSTINKNDILNNPNNIDSKIILYLLSVVKDHIKNKITWNVLYAFKLIYNNFSFFFAHNFTNLHNKILDSLINILRFTNVYKIKILSSLALMHIPLYYNINKNKLKELWDTLISNIIFFDVTFSNDDKSNMNSPCYYYNKGANYFTISKKNEYKYKCTLRINICELLYICIYRSYIHSNINTSIEINNEQINCYEIFKKYTHIFNINNDLHIYNLTHIFNNHVLYYSFYNNLSKESEDSSSIPNIISNCDTPNPKAGITQQDDDLKEKQTLQTEQSKSNENAFNESKQKKENIYNDETIEFQLFLNRHFDKYNCVYRNLLESNKNPIFLALFLKLHYEIKNSLKKIQKKGIHNNG</sequence>
<feature type="region of interest" description="Disordered" evidence="1">
    <location>
        <begin position="2783"/>
        <end position="2811"/>
    </location>
</feature>
<feature type="transmembrane region" description="Helical" evidence="2">
    <location>
        <begin position="1183"/>
        <end position="1209"/>
    </location>
</feature>
<feature type="compositionally biased region" description="Basic residues" evidence="1">
    <location>
        <begin position="2554"/>
        <end position="2564"/>
    </location>
</feature>
<feature type="compositionally biased region" description="Basic residues" evidence="1">
    <location>
        <begin position="2787"/>
        <end position="2797"/>
    </location>
</feature>
<gene>
    <name evidence="3" type="ORF">PBNK65E_000218900</name>
</gene>
<accession>A0A1D3Q049</accession>
<evidence type="ECO:0000256" key="2">
    <source>
        <dbReference type="SAM" id="Phobius"/>
    </source>
</evidence>
<feature type="region of interest" description="Disordered" evidence="1">
    <location>
        <begin position="2625"/>
        <end position="2644"/>
    </location>
</feature>
<evidence type="ECO:0000256" key="1">
    <source>
        <dbReference type="SAM" id="MobiDB-lite"/>
    </source>
</evidence>
<feature type="compositionally biased region" description="Basic and acidic residues" evidence="1">
    <location>
        <begin position="2625"/>
        <end position="2637"/>
    </location>
</feature>
<feature type="region of interest" description="Disordered" evidence="1">
    <location>
        <begin position="2531"/>
        <end position="2578"/>
    </location>
</feature>
<keyword evidence="2" id="KW-0812">Transmembrane</keyword>
<reference evidence="3 4" key="1">
    <citation type="submission" date="2016-05" db="EMBL/GenBank/DDBJ databases">
        <authorList>
            <consortium name="Pathogen Informatics"/>
        </authorList>
    </citation>
    <scope>NUCLEOTIDE SEQUENCE [LARGE SCALE GENOMIC DNA]</scope>
    <source>
        <strain evidence="3 4">NK65e</strain>
    </source>
</reference>
<feature type="compositionally biased region" description="Basic and acidic residues" evidence="1">
    <location>
        <begin position="2858"/>
        <end position="2870"/>
    </location>
</feature>
<evidence type="ECO:0000313" key="4">
    <source>
        <dbReference type="Proteomes" id="UP000220214"/>
    </source>
</evidence>